<feature type="domain" description="Aminoglycoside phosphotransferase" evidence="2">
    <location>
        <begin position="32"/>
        <end position="240"/>
    </location>
</feature>
<dbReference type="Gene3D" id="3.90.1200.10">
    <property type="match status" value="1"/>
</dbReference>
<gene>
    <name evidence="3" type="ORF">WCV65_07710</name>
</gene>
<dbReference type="PANTHER" id="PTHR21064:SF6">
    <property type="entry name" value="AMINOGLYCOSIDE PHOSPHOTRANSFERASE DOMAIN-CONTAINING PROTEIN"/>
    <property type="match status" value="1"/>
</dbReference>
<reference evidence="3 4" key="1">
    <citation type="submission" date="2024-02" db="EMBL/GenBank/DDBJ databases">
        <title>Seven novel Bacillus-like species.</title>
        <authorList>
            <person name="Liu G."/>
        </authorList>
    </citation>
    <scope>NUCLEOTIDE SEQUENCE [LARGE SCALE GENOMIC DNA]</scope>
    <source>
        <strain evidence="3 4">FJAT-52054</strain>
    </source>
</reference>
<evidence type="ECO:0000259" key="2">
    <source>
        <dbReference type="Pfam" id="PF01636"/>
    </source>
</evidence>
<dbReference type="EMBL" id="CP147407">
    <property type="protein sequence ID" value="WXB98347.1"/>
    <property type="molecule type" value="Genomic_DNA"/>
</dbReference>
<evidence type="ECO:0000313" key="3">
    <source>
        <dbReference type="EMBL" id="WXB98347.1"/>
    </source>
</evidence>
<dbReference type="InterPro" id="IPR050249">
    <property type="entry name" value="Pseudomonas-type_ThrB"/>
</dbReference>
<protein>
    <submittedName>
        <fullName evidence="3">Phosphotransferase</fullName>
    </submittedName>
</protein>
<dbReference type="PANTHER" id="PTHR21064">
    <property type="entry name" value="AMINOGLYCOSIDE PHOSPHOTRANSFERASE DOMAIN-CONTAINING PROTEIN-RELATED"/>
    <property type="match status" value="1"/>
</dbReference>
<dbReference type="Proteomes" id="UP001377337">
    <property type="component" value="Chromosome"/>
</dbReference>
<proteinExistence type="inferred from homology"/>
<dbReference type="Pfam" id="PF01636">
    <property type="entry name" value="APH"/>
    <property type="match status" value="1"/>
</dbReference>
<dbReference type="InterPro" id="IPR002575">
    <property type="entry name" value="Aminoglycoside_PTrfase"/>
</dbReference>
<organism evidence="3 4">
    <name type="scientific">Metabacillus sediminis</name>
    <dbReference type="NCBI Taxonomy" id="3117746"/>
    <lineage>
        <taxon>Bacteria</taxon>
        <taxon>Bacillati</taxon>
        <taxon>Bacillota</taxon>
        <taxon>Bacilli</taxon>
        <taxon>Bacillales</taxon>
        <taxon>Bacillaceae</taxon>
        <taxon>Metabacillus</taxon>
    </lineage>
</organism>
<sequence length="334" mass="39200">MEPSVRKQFNEEIIKEAAHFFGADAQIAKKLGEAENYVYEVKLDGAPAILRITHSSHRSLDQLLAELEWIEFLHRKGIRVSRPFNSNGANVHVIPLETGTEFYCCLFEKAMGDRITADGPQWIEPLFIEWGRTIGKMHNASIEYEPALGKPRRPHWNEEELLDIERYKPDVSDEILQHKNVLLRKLNGLTKNNFGLIHSDLHTGNFHYHREELYLFDFDDSSYHWFASDVAIPLYYYAWTLEKNGEPNPVEKCTLFFSGFLKGYEQERSFTEEMANSISIFLKLRDFVLYTFLLKKFGAEEIEETYRNLMSAIKQRIEEDREIISMERLLKPFY</sequence>
<dbReference type="InterPro" id="IPR011009">
    <property type="entry name" value="Kinase-like_dom_sf"/>
</dbReference>
<evidence type="ECO:0000313" key="4">
    <source>
        <dbReference type="Proteomes" id="UP001377337"/>
    </source>
</evidence>
<evidence type="ECO:0000256" key="1">
    <source>
        <dbReference type="ARBA" id="ARBA00038240"/>
    </source>
</evidence>
<dbReference type="SUPFAM" id="SSF56112">
    <property type="entry name" value="Protein kinase-like (PK-like)"/>
    <property type="match status" value="1"/>
</dbReference>
<accession>A0ABZ2NMH4</accession>
<name>A0ABZ2NMH4_9BACI</name>
<comment type="similarity">
    <text evidence="1">Belongs to the pseudomonas-type ThrB family.</text>
</comment>
<dbReference type="RefSeq" id="WP_338781348.1">
    <property type="nucleotide sequence ID" value="NZ_CP147407.1"/>
</dbReference>
<keyword evidence="4" id="KW-1185">Reference proteome</keyword>